<evidence type="ECO:0000313" key="4">
    <source>
        <dbReference type="Proteomes" id="UP000603904"/>
    </source>
</evidence>
<evidence type="ECO:0000259" key="2">
    <source>
        <dbReference type="Pfam" id="PF13472"/>
    </source>
</evidence>
<protein>
    <recommendedName>
        <fullName evidence="2">SGNH hydrolase-type esterase domain-containing protein</fullName>
    </recommendedName>
</protein>
<dbReference type="InterPro" id="IPR036514">
    <property type="entry name" value="SGNH_hydro_sf"/>
</dbReference>
<gene>
    <name evidence="3" type="ORF">Mco01_37650</name>
</gene>
<feature type="domain" description="SGNH hydrolase-type esterase" evidence="2">
    <location>
        <begin position="335"/>
        <end position="582"/>
    </location>
</feature>
<evidence type="ECO:0000313" key="3">
    <source>
        <dbReference type="EMBL" id="GIH40765.1"/>
    </source>
</evidence>
<keyword evidence="1" id="KW-0732">Signal</keyword>
<reference evidence="3 4" key="1">
    <citation type="submission" date="2021-01" db="EMBL/GenBank/DDBJ databases">
        <title>Whole genome shotgun sequence of Microbispora corallina NBRC 16416.</title>
        <authorList>
            <person name="Komaki H."/>
            <person name="Tamura T."/>
        </authorList>
    </citation>
    <scope>NUCLEOTIDE SEQUENCE [LARGE SCALE GENOMIC DNA]</scope>
    <source>
        <strain evidence="3 4">NBRC 16416</strain>
    </source>
</reference>
<dbReference type="CDD" id="cd01823">
    <property type="entry name" value="SEST_like"/>
    <property type="match status" value="1"/>
</dbReference>
<feature type="chain" id="PRO_5047124976" description="SGNH hydrolase-type esterase domain-containing protein" evidence="1">
    <location>
        <begin position="32"/>
        <end position="597"/>
    </location>
</feature>
<dbReference type="PANTHER" id="PTHR37981:SF1">
    <property type="entry name" value="SGNH HYDROLASE-TYPE ESTERASE DOMAIN-CONTAINING PROTEIN"/>
    <property type="match status" value="1"/>
</dbReference>
<dbReference type="InterPro" id="IPR013830">
    <property type="entry name" value="SGNH_hydro"/>
</dbReference>
<dbReference type="InterPro" id="IPR037460">
    <property type="entry name" value="SEST-like"/>
</dbReference>
<dbReference type="Pfam" id="PF13472">
    <property type="entry name" value="Lipase_GDSL_2"/>
    <property type="match status" value="1"/>
</dbReference>
<sequence>MLQLRLVARVACAAALAAGGLVVAAGTPALACVPDDVTGQCVPPTQTYHVDGTDGTLAVQRDPKVGDPVRWLREGDAVAVVCQINNGGADPDDGLASRTWDLVAGGGWVYDHFVTTPPQGADGFSPGVRHCSPTTGSPGGGYHVQGTDGTLTVQGRPAVDHVVGSLREGDPVQVVCQVNDGGADPYDGLTSRTWDKIGDNRWVYDWFVSTPPQGADGYSPGIPHCSPTQTPGPTGYRIQGTDGSLSVQSRPETGHVVATLREGAGVSVICQVNNGGADPYDGLTSRTWDKIGDNRWVYDWFVSTPQQGTDGFSPGVPHCDSAQPPAVDTSVPFVALGDSYAAGLGTYDHSGFPGDNCDRSDKTYSMVAANSGLPTWLGGAKPVILACSEATTSVLTQVFKGHPPQIDQTGGSGPLGAKTRLVTLTLGGNDVDFAGILTRCMGSATINSCFGGELDKADAFIDDFEWTLVATYDAVRVAAPKAHVVVLTYPQIFPETAPFYCGASLGVIDSISDTTLKRIRGTWSRLNAVIKAAAAIAGVSVLDVEDAFKGHDFCAGSPYANGLPASWPPNRESYHPTVAGYAEEGRRLADLVRSTWP</sequence>
<proteinExistence type="predicted"/>
<comment type="caution">
    <text evidence="3">The sequence shown here is derived from an EMBL/GenBank/DDBJ whole genome shotgun (WGS) entry which is preliminary data.</text>
</comment>
<organism evidence="3 4">
    <name type="scientific">Microbispora corallina</name>
    <dbReference type="NCBI Taxonomy" id="83302"/>
    <lineage>
        <taxon>Bacteria</taxon>
        <taxon>Bacillati</taxon>
        <taxon>Actinomycetota</taxon>
        <taxon>Actinomycetes</taxon>
        <taxon>Streptosporangiales</taxon>
        <taxon>Streptosporangiaceae</taxon>
        <taxon>Microbispora</taxon>
    </lineage>
</organism>
<dbReference type="Gene3D" id="3.40.50.1110">
    <property type="entry name" value="SGNH hydrolase"/>
    <property type="match status" value="1"/>
</dbReference>
<feature type="signal peptide" evidence="1">
    <location>
        <begin position="1"/>
        <end position="31"/>
    </location>
</feature>
<name>A0ABQ4G154_9ACTN</name>
<dbReference type="Proteomes" id="UP000603904">
    <property type="component" value="Unassembled WGS sequence"/>
</dbReference>
<accession>A0ABQ4G154</accession>
<dbReference type="EMBL" id="BOOC01000015">
    <property type="protein sequence ID" value="GIH40765.1"/>
    <property type="molecule type" value="Genomic_DNA"/>
</dbReference>
<evidence type="ECO:0000256" key="1">
    <source>
        <dbReference type="SAM" id="SignalP"/>
    </source>
</evidence>
<dbReference type="RefSeq" id="WP_204058148.1">
    <property type="nucleotide sequence ID" value="NZ_BAAAGP010000014.1"/>
</dbReference>
<keyword evidence="4" id="KW-1185">Reference proteome</keyword>
<dbReference type="PANTHER" id="PTHR37981">
    <property type="entry name" value="LIPASE 2"/>
    <property type="match status" value="1"/>
</dbReference>
<dbReference type="SUPFAM" id="SSF52266">
    <property type="entry name" value="SGNH hydrolase"/>
    <property type="match status" value="1"/>
</dbReference>